<accession>A0ABC8SBS7</accession>
<evidence type="ECO:0008006" key="4">
    <source>
        <dbReference type="Google" id="ProtNLM"/>
    </source>
</evidence>
<evidence type="ECO:0000313" key="3">
    <source>
        <dbReference type="Proteomes" id="UP001642360"/>
    </source>
</evidence>
<comment type="caution">
    <text evidence="2">The sequence shown here is derived from an EMBL/GenBank/DDBJ whole genome shotgun (WGS) entry which is preliminary data.</text>
</comment>
<name>A0ABC8SBS7_9AQUA</name>
<evidence type="ECO:0000313" key="2">
    <source>
        <dbReference type="EMBL" id="CAK9152634.1"/>
    </source>
</evidence>
<organism evidence="2 3">
    <name type="scientific">Ilex paraguariensis</name>
    <name type="common">yerba mate</name>
    <dbReference type="NCBI Taxonomy" id="185542"/>
    <lineage>
        <taxon>Eukaryota</taxon>
        <taxon>Viridiplantae</taxon>
        <taxon>Streptophyta</taxon>
        <taxon>Embryophyta</taxon>
        <taxon>Tracheophyta</taxon>
        <taxon>Spermatophyta</taxon>
        <taxon>Magnoliopsida</taxon>
        <taxon>eudicotyledons</taxon>
        <taxon>Gunneridae</taxon>
        <taxon>Pentapetalae</taxon>
        <taxon>asterids</taxon>
        <taxon>campanulids</taxon>
        <taxon>Aquifoliales</taxon>
        <taxon>Aquifoliaceae</taxon>
        <taxon>Ilex</taxon>
    </lineage>
</organism>
<sequence>LQNPLPTTSLSLSQQQNIETIDHMARLSTLFLVSLLIFASFVPSLHARKLLDIKEKNKMTPSLDSLFRSSLPKGTVPSSTPSKKGHAVTVDEKLIARHLAAVDRILRSVPSPGVGH</sequence>
<gene>
    <name evidence="2" type="ORF">ILEXP_LOCUS20860</name>
</gene>
<keyword evidence="1" id="KW-0812">Transmembrane</keyword>
<protein>
    <recommendedName>
        <fullName evidence="4">Precursor of CEP14</fullName>
    </recommendedName>
</protein>
<dbReference type="InterPro" id="IPR038930">
    <property type="entry name" value="CEP13/CEP14"/>
</dbReference>
<keyword evidence="1" id="KW-0472">Membrane</keyword>
<dbReference type="Proteomes" id="UP001642360">
    <property type="component" value="Unassembled WGS sequence"/>
</dbReference>
<proteinExistence type="predicted"/>
<keyword evidence="1" id="KW-1133">Transmembrane helix</keyword>
<keyword evidence="3" id="KW-1185">Reference proteome</keyword>
<reference evidence="2 3" key="1">
    <citation type="submission" date="2024-02" db="EMBL/GenBank/DDBJ databases">
        <authorList>
            <person name="Vignale AGUSTIN F."/>
            <person name="Sosa J E."/>
            <person name="Modenutti C."/>
        </authorList>
    </citation>
    <scope>NUCLEOTIDE SEQUENCE [LARGE SCALE GENOMIC DNA]</scope>
</reference>
<dbReference type="PANTHER" id="PTHR37180">
    <property type="entry name" value="PRECURSOR OF CEP14"/>
    <property type="match status" value="1"/>
</dbReference>
<feature type="non-terminal residue" evidence="2">
    <location>
        <position position="1"/>
    </location>
</feature>
<dbReference type="AlphaFoldDB" id="A0ABC8SBS7"/>
<evidence type="ECO:0000256" key="1">
    <source>
        <dbReference type="SAM" id="Phobius"/>
    </source>
</evidence>
<feature type="transmembrane region" description="Helical" evidence="1">
    <location>
        <begin position="27"/>
        <end position="47"/>
    </location>
</feature>
<dbReference type="PANTHER" id="PTHR37180:SF2">
    <property type="entry name" value="PRECURSOR OF CEP14"/>
    <property type="match status" value="1"/>
</dbReference>
<dbReference type="EMBL" id="CAUOFW020002280">
    <property type="protein sequence ID" value="CAK9152634.1"/>
    <property type="molecule type" value="Genomic_DNA"/>
</dbReference>